<evidence type="ECO:0000256" key="2">
    <source>
        <dbReference type="ARBA" id="ARBA00023015"/>
    </source>
</evidence>
<dbReference type="InterPro" id="IPR014284">
    <property type="entry name" value="RNA_pol_sigma-70_dom"/>
</dbReference>
<dbReference type="EMBL" id="BAABXL010000001">
    <property type="protein sequence ID" value="GAA6270523.1"/>
    <property type="molecule type" value="Genomic_DNA"/>
</dbReference>
<dbReference type="PANTHER" id="PTHR43133">
    <property type="entry name" value="RNA POLYMERASE ECF-TYPE SIGMA FACTO"/>
    <property type="match status" value="1"/>
</dbReference>
<keyword evidence="3" id="KW-0731">Sigma factor</keyword>
<dbReference type="InterPro" id="IPR013324">
    <property type="entry name" value="RNA_pol_sigma_r3/r4-like"/>
</dbReference>
<protein>
    <submittedName>
        <fullName evidence="8">Sigma-70 family RNA polymerase sigma factor</fullName>
    </submittedName>
</protein>
<dbReference type="CDD" id="cd06171">
    <property type="entry name" value="Sigma70_r4"/>
    <property type="match status" value="1"/>
</dbReference>
<dbReference type="InterPro" id="IPR039425">
    <property type="entry name" value="RNA_pol_sigma-70-like"/>
</dbReference>
<comment type="similarity">
    <text evidence="1">Belongs to the sigma-70 factor family. ECF subfamily.</text>
</comment>
<organism evidence="8 9">
    <name type="scientific">Enterocloster alcoholdehydrogenati</name>
    <dbReference type="NCBI Taxonomy" id="2547410"/>
    <lineage>
        <taxon>Bacteria</taxon>
        <taxon>Bacillati</taxon>
        <taxon>Bacillota</taxon>
        <taxon>Clostridia</taxon>
        <taxon>Lachnospirales</taxon>
        <taxon>Lachnospiraceae</taxon>
        <taxon>Enterocloster</taxon>
    </lineage>
</organism>
<evidence type="ECO:0000259" key="6">
    <source>
        <dbReference type="Pfam" id="PF04542"/>
    </source>
</evidence>
<gene>
    <name evidence="8" type="ORF">F130042H8_35830</name>
</gene>
<dbReference type="InterPro" id="IPR013325">
    <property type="entry name" value="RNA_pol_sigma_r2"/>
</dbReference>
<dbReference type="NCBIfam" id="TIGR02937">
    <property type="entry name" value="sigma70-ECF"/>
    <property type="match status" value="1"/>
</dbReference>
<proteinExistence type="inferred from homology"/>
<feature type="domain" description="RNA polymerase sigma-70 region 2" evidence="6">
    <location>
        <begin position="24"/>
        <end position="91"/>
    </location>
</feature>
<dbReference type="InterPro" id="IPR036388">
    <property type="entry name" value="WH-like_DNA-bd_sf"/>
</dbReference>
<dbReference type="RefSeq" id="WP_176255282.1">
    <property type="nucleotide sequence ID" value="NZ_BAABXL010000001.1"/>
</dbReference>
<evidence type="ECO:0000256" key="3">
    <source>
        <dbReference type="ARBA" id="ARBA00023082"/>
    </source>
</evidence>
<feature type="domain" description="RNA polymerase sigma factor 70 region 4 type 2" evidence="7">
    <location>
        <begin position="120"/>
        <end position="172"/>
    </location>
</feature>
<dbReference type="SUPFAM" id="SSF88659">
    <property type="entry name" value="Sigma3 and sigma4 domains of RNA polymerase sigma factors"/>
    <property type="match status" value="1"/>
</dbReference>
<accession>A0ABQ0B2L3</accession>
<name>A0ABQ0B2L3_9FIRM</name>
<dbReference type="InterPro" id="IPR013249">
    <property type="entry name" value="RNA_pol_sigma70_r4_t2"/>
</dbReference>
<dbReference type="PANTHER" id="PTHR43133:SF8">
    <property type="entry name" value="RNA POLYMERASE SIGMA FACTOR HI_1459-RELATED"/>
    <property type="match status" value="1"/>
</dbReference>
<dbReference type="Pfam" id="PF08281">
    <property type="entry name" value="Sigma70_r4_2"/>
    <property type="match status" value="1"/>
</dbReference>
<evidence type="ECO:0000313" key="9">
    <source>
        <dbReference type="Proteomes" id="UP001600894"/>
    </source>
</evidence>
<keyword evidence="5" id="KW-0804">Transcription</keyword>
<dbReference type="Pfam" id="PF04542">
    <property type="entry name" value="Sigma70_r2"/>
    <property type="match status" value="1"/>
</dbReference>
<comment type="caution">
    <text evidence="8">The sequence shown here is derived from an EMBL/GenBank/DDBJ whole genome shotgun (WGS) entry which is preliminary data.</text>
</comment>
<keyword evidence="2" id="KW-0805">Transcription regulation</keyword>
<evidence type="ECO:0000313" key="8">
    <source>
        <dbReference type="EMBL" id="GAA6270523.1"/>
    </source>
</evidence>
<dbReference type="Gene3D" id="1.10.10.10">
    <property type="entry name" value="Winged helix-like DNA-binding domain superfamily/Winged helix DNA-binding domain"/>
    <property type="match status" value="1"/>
</dbReference>
<evidence type="ECO:0000259" key="7">
    <source>
        <dbReference type="Pfam" id="PF08281"/>
    </source>
</evidence>
<keyword evidence="4" id="KW-0238">DNA-binding</keyword>
<keyword evidence="9" id="KW-1185">Reference proteome</keyword>
<reference evidence="8 9" key="1">
    <citation type="submission" date="2024-04" db="EMBL/GenBank/DDBJ databases">
        <title>Defined microbial consortia suppress multidrug-resistant proinflammatory Enterobacteriaceae via ecological control.</title>
        <authorList>
            <person name="Furuichi M."/>
            <person name="Kawaguchi T."/>
            <person name="Pust M."/>
            <person name="Yasuma K."/>
            <person name="Plichta D."/>
            <person name="Hasegawa N."/>
            <person name="Ohya T."/>
            <person name="Bhattarai S."/>
            <person name="Sasajima S."/>
            <person name="Aoto Y."/>
            <person name="Tuganbaev T."/>
            <person name="Yaginuma M."/>
            <person name="Ueda M."/>
            <person name="Okahashi N."/>
            <person name="Amafuji K."/>
            <person name="Kiridooshi Y."/>
            <person name="Sugita K."/>
            <person name="Strazar M."/>
            <person name="Skelly A."/>
            <person name="Suda W."/>
            <person name="Hattori M."/>
            <person name="Nakamoto N."/>
            <person name="Caballero S."/>
            <person name="Norman J."/>
            <person name="Olle B."/>
            <person name="Tanoue T."/>
            <person name="Arita M."/>
            <person name="Bucci V."/>
            <person name="Atarashi K."/>
            <person name="Xavier R."/>
            <person name="Honda K."/>
        </authorList>
    </citation>
    <scope>NUCLEOTIDE SEQUENCE [LARGE SCALE GENOMIC DNA]</scope>
    <source>
        <strain evidence="9">f13</strain>
    </source>
</reference>
<evidence type="ECO:0000256" key="5">
    <source>
        <dbReference type="ARBA" id="ARBA00023163"/>
    </source>
</evidence>
<evidence type="ECO:0000256" key="4">
    <source>
        <dbReference type="ARBA" id="ARBA00023125"/>
    </source>
</evidence>
<dbReference type="Gene3D" id="1.10.1740.10">
    <property type="match status" value="1"/>
</dbReference>
<dbReference type="SUPFAM" id="SSF88946">
    <property type="entry name" value="Sigma2 domain of RNA polymerase sigma factors"/>
    <property type="match status" value="1"/>
</dbReference>
<dbReference type="InterPro" id="IPR007627">
    <property type="entry name" value="RNA_pol_sigma70_r2"/>
</dbReference>
<dbReference type="Proteomes" id="UP001600894">
    <property type="component" value="Unassembled WGS sequence"/>
</dbReference>
<sequence length="188" mass="21277">MEEQWAAGLARRMISGDRDAFDELMKQFYPGLLRAAYLIAGNRADSEDIVQETFAACWAGRMRIRDPEHIGKWLYKTMTREAWRTGRRGRREQPVEEVFSEDTPSGYSVLDEVVSASGKQELLKAIAALPVKQRTVLVLYYYNDMSAKEIASVMGCLEGTVKSRLFTARKNLKTALMARDAMGEEALL</sequence>
<evidence type="ECO:0000256" key="1">
    <source>
        <dbReference type="ARBA" id="ARBA00010641"/>
    </source>
</evidence>